<evidence type="ECO:0000313" key="2">
    <source>
        <dbReference type="Proteomes" id="UP000434925"/>
    </source>
</evidence>
<organism evidence="1 2">
    <name type="scientific">Pseudomonas lini</name>
    <dbReference type="NCBI Taxonomy" id="163011"/>
    <lineage>
        <taxon>Bacteria</taxon>
        <taxon>Pseudomonadati</taxon>
        <taxon>Pseudomonadota</taxon>
        <taxon>Gammaproteobacteria</taxon>
        <taxon>Pseudomonadales</taxon>
        <taxon>Pseudomonadaceae</taxon>
        <taxon>Pseudomonas</taxon>
    </lineage>
</organism>
<evidence type="ECO:0000313" key="1">
    <source>
        <dbReference type="EMBL" id="KAB0498320.1"/>
    </source>
</evidence>
<dbReference type="Proteomes" id="UP000434925">
    <property type="component" value="Unassembled WGS sequence"/>
</dbReference>
<accession>A0A7V7NZL2</accession>
<gene>
    <name evidence="1" type="ORF">F7R14_27700</name>
</gene>
<reference evidence="1 2" key="1">
    <citation type="submission" date="2019-09" db="EMBL/GenBank/DDBJ databases">
        <title>Draft genome sequences of 48 bacterial type strains from the CCUG.</title>
        <authorList>
            <person name="Tunovic T."/>
            <person name="Pineiro-Iglesias B."/>
            <person name="Unosson C."/>
            <person name="Inganas E."/>
            <person name="Ohlen M."/>
            <person name="Cardew S."/>
            <person name="Jensie-Markopoulos S."/>
            <person name="Salva-Serra F."/>
            <person name="Jaen-Luchoro D."/>
            <person name="Karlsson R."/>
            <person name="Svensson-Stadler L."/>
            <person name="Chun J."/>
            <person name="Moore E."/>
        </authorList>
    </citation>
    <scope>NUCLEOTIDE SEQUENCE [LARGE SCALE GENOMIC DNA]</scope>
    <source>
        <strain evidence="1 2">CCUG 51522</strain>
    </source>
</reference>
<protein>
    <submittedName>
        <fullName evidence="1">Uncharacterized protein</fullName>
    </submittedName>
</protein>
<proteinExistence type="predicted"/>
<dbReference type="AlphaFoldDB" id="A0A7V7NZL2"/>
<dbReference type="EMBL" id="VZPO01000013">
    <property type="protein sequence ID" value="KAB0498320.1"/>
    <property type="molecule type" value="Genomic_DNA"/>
</dbReference>
<name>A0A7V7NZL2_9PSED</name>
<sequence length="104" mass="11276">MPSVRSAHKELPACLANLSPMMMSGFLLPVCQATTRQCVGAAAGCDLLMLRLKTKSKDRSLRQLLRGIRFQASAFSSASMSCKTFDSPFSPQYRAIICLSASTL</sequence>
<comment type="caution">
    <text evidence="1">The sequence shown here is derived from an EMBL/GenBank/DDBJ whole genome shotgun (WGS) entry which is preliminary data.</text>
</comment>